<comment type="similarity">
    <text evidence="1">Belongs to the short-chain dehydrogenases/reductases (SDR) family.</text>
</comment>
<evidence type="ECO:0000256" key="1">
    <source>
        <dbReference type="ARBA" id="ARBA00006484"/>
    </source>
</evidence>
<dbReference type="InterPro" id="IPR036291">
    <property type="entry name" value="NAD(P)-bd_dom_sf"/>
</dbReference>
<evidence type="ECO:0000313" key="6">
    <source>
        <dbReference type="Proteomes" id="UP000761534"/>
    </source>
</evidence>
<evidence type="ECO:0000313" key="5">
    <source>
        <dbReference type="EMBL" id="KAA8916722.1"/>
    </source>
</evidence>
<dbReference type="FunFam" id="3.40.50.720:FF:000084">
    <property type="entry name" value="Short-chain dehydrogenase reductase"/>
    <property type="match status" value="1"/>
</dbReference>
<dbReference type="PRINTS" id="PR00081">
    <property type="entry name" value="GDHRDH"/>
</dbReference>
<dbReference type="Gene3D" id="3.40.50.720">
    <property type="entry name" value="NAD(P)-binding Rossmann-like Domain"/>
    <property type="match status" value="1"/>
</dbReference>
<dbReference type="Proteomes" id="UP000761534">
    <property type="component" value="Unassembled WGS sequence"/>
</dbReference>
<accession>A0A642V9B4</accession>
<dbReference type="Pfam" id="PF13561">
    <property type="entry name" value="adh_short_C2"/>
    <property type="match status" value="1"/>
</dbReference>
<evidence type="ECO:0000256" key="4">
    <source>
        <dbReference type="SAM" id="MobiDB-lite"/>
    </source>
</evidence>
<sequence>MPQKNQEDDKSVTYGTAYGSPDGVLPQSTIPVHVPLGSYPRAREPPHKLVGVEAALHAADNPEFEVEPEFGKELTLDGRVAIVTGANGGIGLEYITLLAEMGCKAHCLDLSSEPSPEFGKCREYIRRMHKKRGEDAVFEYHRMDVTNPGEVRGKISSIAERHGRLDVCIANAGILGPILDCHQYDVDWFRKVMEVNVTGTFLTIQSATAEMLARKTGGSVIATASISGTIINRDMHWVPYTTSKAAVIQMVKAFACELGQFDIRVNSISPGHIKTQMTSAFLGMDPTFENFWASQNPMARLGSVHELRGAVAYLASDLSSYTTGSDLQVCGGHTSW</sequence>
<dbReference type="OrthoDB" id="5325318at2759"/>
<evidence type="ECO:0000256" key="3">
    <source>
        <dbReference type="ARBA" id="ARBA00023002"/>
    </source>
</evidence>
<dbReference type="EMBL" id="SWFS01000084">
    <property type="protein sequence ID" value="KAA8916722.1"/>
    <property type="molecule type" value="Genomic_DNA"/>
</dbReference>
<comment type="caution">
    <text evidence="5">The sequence shown here is derived from an EMBL/GenBank/DDBJ whole genome shotgun (WGS) entry which is preliminary data.</text>
</comment>
<evidence type="ECO:0000256" key="2">
    <source>
        <dbReference type="ARBA" id="ARBA00022857"/>
    </source>
</evidence>
<feature type="region of interest" description="Disordered" evidence="4">
    <location>
        <begin position="1"/>
        <end position="26"/>
    </location>
</feature>
<name>A0A642V9B4_9ASCO</name>
<dbReference type="PROSITE" id="PS00061">
    <property type="entry name" value="ADH_SHORT"/>
    <property type="match status" value="1"/>
</dbReference>
<protein>
    <submittedName>
        <fullName evidence="5">Uncharacterized protein</fullName>
    </submittedName>
</protein>
<proteinExistence type="inferred from homology"/>
<dbReference type="VEuPathDB" id="FungiDB:TRICI_001118"/>
<dbReference type="AlphaFoldDB" id="A0A642V9B4"/>
<dbReference type="GO" id="GO:0016616">
    <property type="term" value="F:oxidoreductase activity, acting on the CH-OH group of donors, NAD or NADP as acceptor"/>
    <property type="evidence" value="ECO:0007669"/>
    <property type="project" value="UniProtKB-ARBA"/>
</dbReference>
<organism evidence="5 6">
    <name type="scientific">Trichomonascus ciferrii</name>
    <dbReference type="NCBI Taxonomy" id="44093"/>
    <lineage>
        <taxon>Eukaryota</taxon>
        <taxon>Fungi</taxon>
        <taxon>Dikarya</taxon>
        <taxon>Ascomycota</taxon>
        <taxon>Saccharomycotina</taxon>
        <taxon>Dipodascomycetes</taxon>
        <taxon>Dipodascales</taxon>
        <taxon>Trichomonascaceae</taxon>
        <taxon>Trichomonascus</taxon>
        <taxon>Trichomonascus ciferrii complex</taxon>
    </lineage>
</organism>
<keyword evidence="3" id="KW-0560">Oxidoreductase</keyword>
<keyword evidence="6" id="KW-1185">Reference proteome</keyword>
<dbReference type="PANTHER" id="PTHR43008">
    <property type="entry name" value="BENZIL REDUCTASE"/>
    <property type="match status" value="1"/>
</dbReference>
<dbReference type="PRINTS" id="PR00080">
    <property type="entry name" value="SDRFAMILY"/>
</dbReference>
<dbReference type="InterPro" id="IPR002347">
    <property type="entry name" value="SDR_fam"/>
</dbReference>
<dbReference type="SUPFAM" id="SSF51735">
    <property type="entry name" value="NAD(P)-binding Rossmann-fold domains"/>
    <property type="match status" value="1"/>
</dbReference>
<dbReference type="InterPro" id="IPR020904">
    <property type="entry name" value="Sc_DH/Rdtase_CS"/>
</dbReference>
<gene>
    <name evidence="5" type="ORF">TRICI_001118</name>
</gene>
<feature type="compositionally biased region" description="Basic and acidic residues" evidence="4">
    <location>
        <begin position="1"/>
        <end position="11"/>
    </location>
</feature>
<keyword evidence="2" id="KW-0521">NADP</keyword>
<dbReference type="GO" id="GO:0050664">
    <property type="term" value="F:oxidoreductase activity, acting on NAD(P)H, oxygen as acceptor"/>
    <property type="evidence" value="ECO:0007669"/>
    <property type="project" value="TreeGrafter"/>
</dbReference>
<dbReference type="PANTHER" id="PTHR43008:SF4">
    <property type="entry name" value="CHAIN DEHYDROGENASE, PUTATIVE (AFU_ORTHOLOGUE AFUA_4G08710)-RELATED"/>
    <property type="match status" value="1"/>
</dbReference>
<reference evidence="5" key="1">
    <citation type="journal article" date="2019" name="G3 (Bethesda)">
        <title>Genome Assemblies of Two Rare Opportunistic Yeast Pathogens: Diutina rugosa (syn. Candida rugosa) and Trichomonascus ciferrii (syn. Candida ciferrii).</title>
        <authorList>
            <person name="Mixao V."/>
            <person name="Saus E."/>
            <person name="Hansen A.P."/>
            <person name="Lass-Florl C."/>
            <person name="Gabaldon T."/>
        </authorList>
    </citation>
    <scope>NUCLEOTIDE SEQUENCE</scope>
    <source>
        <strain evidence="5">CBS 4856</strain>
    </source>
</reference>